<reference evidence="1" key="1">
    <citation type="submission" date="2014-09" db="EMBL/GenBank/DDBJ databases">
        <authorList>
            <person name="Magalhaes I.L.F."/>
            <person name="Oliveira U."/>
            <person name="Santos F.R."/>
            <person name="Vidigal T.H.D.A."/>
            <person name="Brescovit A.D."/>
            <person name="Santos A.J."/>
        </authorList>
    </citation>
    <scope>NUCLEOTIDE SEQUENCE</scope>
    <source>
        <tissue evidence="1">Shoot tissue taken approximately 20 cm above the soil surface</tissue>
    </source>
</reference>
<organism evidence="1">
    <name type="scientific">Arundo donax</name>
    <name type="common">Giant reed</name>
    <name type="synonym">Donax arundinaceus</name>
    <dbReference type="NCBI Taxonomy" id="35708"/>
    <lineage>
        <taxon>Eukaryota</taxon>
        <taxon>Viridiplantae</taxon>
        <taxon>Streptophyta</taxon>
        <taxon>Embryophyta</taxon>
        <taxon>Tracheophyta</taxon>
        <taxon>Spermatophyta</taxon>
        <taxon>Magnoliopsida</taxon>
        <taxon>Liliopsida</taxon>
        <taxon>Poales</taxon>
        <taxon>Poaceae</taxon>
        <taxon>PACMAD clade</taxon>
        <taxon>Arundinoideae</taxon>
        <taxon>Arundineae</taxon>
        <taxon>Arundo</taxon>
    </lineage>
</organism>
<dbReference type="AlphaFoldDB" id="A0A0A9BL70"/>
<name>A0A0A9BL70_ARUDO</name>
<proteinExistence type="predicted"/>
<sequence>MEPVQTNISPNGEQNISWILCSC</sequence>
<dbReference type="EMBL" id="GBRH01237878">
    <property type="protein sequence ID" value="JAD60017.1"/>
    <property type="molecule type" value="Transcribed_RNA"/>
</dbReference>
<accession>A0A0A9BL70</accession>
<protein>
    <submittedName>
        <fullName evidence="1">Uncharacterized protein</fullName>
    </submittedName>
</protein>
<evidence type="ECO:0000313" key="1">
    <source>
        <dbReference type="EMBL" id="JAD60017.1"/>
    </source>
</evidence>
<reference evidence="1" key="2">
    <citation type="journal article" date="2015" name="Data Brief">
        <title>Shoot transcriptome of the giant reed, Arundo donax.</title>
        <authorList>
            <person name="Barrero R.A."/>
            <person name="Guerrero F.D."/>
            <person name="Moolhuijzen P."/>
            <person name="Goolsby J.A."/>
            <person name="Tidwell J."/>
            <person name="Bellgard S.E."/>
            <person name="Bellgard M.I."/>
        </authorList>
    </citation>
    <scope>NUCLEOTIDE SEQUENCE</scope>
    <source>
        <tissue evidence="1">Shoot tissue taken approximately 20 cm above the soil surface</tissue>
    </source>
</reference>